<feature type="repeat" description="NHL" evidence="2">
    <location>
        <begin position="163"/>
        <end position="199"/>
    </location>
</feature>
<dbReference type="InterPro" id="IPR001258">
    <property type="entry name" value="NHL_repeat"/>
</dbReference>
<evidence type="ECO:0000256" key="1">
    <source>
        <dbReference type="ARBA" id="ARBA00022737"/>
    </source>
</evidence>
<dbReference type="SUPFAM" id="SSF101898">
    <property type="entry name" value="NHL repeat"/>
    <property type="match status" value="1"/>
</dbReference>
<feature type="repeat" description="NHL" evidence="2">
    <location>
        <begin position="250"/>
        <end position="293"/>
    </location>
</feature>
<feature type="signal peptide" evidence="3">
    <location>
        <begin position="1"/>
        <end position="25"/>
    </location>
</feature>
<keyword evidence="3" id="KW-0732">Signal</keyword>
<dbReference type="PANTHER" id="PTHR24104">
    <property type="entry name" value="E3 UBIQUITIN-PROTEIN LIGASE NHLRC1-RELATED"/>
    <property type="match status" value="1"/>
</dbReference>
<dbReference type="Pfam" id="PF01436">
    <property type="entry name" value="NHL"/>
    <property type="match status" value="1"/>
</dbReference>
<gene>
    <name evidence="5" type="ORF">DESUT3_10610</name>
</gene>
<dbReference type="InterPro" id="IPR050952">
    <property type="entry name" value="TRIM-NHL_E3_ligases"/>
</dbReference>
<feature type="chain" id="PRO_5045038873" description="SMP-30/Gluconolactonase/LRE-like region domain-containing protein" evidence="3">
    <location>
        <begin position="26"/>
        <end position="355"/>
    </location>
</feature>
<dbReference type="Gene3D" id="2.40.10.500">
    <property type="match status" value="1"/>
</dbReference>
<dbReference type="EMBL" id="AP024355">
    <property type="protein sequence ID" value="BCR03992.1"/>
    <property type="molecule type" value="Genomic_DNA"/>
</dbReference>
<dbReference type="InterPro" id="IPR011042">
    <property type="entry name" value="6-blade_b-propeller_TolB-like"/>
</dbReference>
<reference evidence="5 6" key="1">
    <citation type="journal article" date="2016" name="C (Basel)">
        <title>Selective Growth of and Electricity Production by Marine Exoelectrogenic Bacteria in Self-Aggregated Hydrogel of Microbially Reduced Graphene Oxide.</title>
        <authorList>
            <person name="Yoshida N."/>
            <person name="Goto Y."/>
            <person name="Miyata Y."/>
        </authorList>
    </citation>
    <scope>NUCLEOTIDE SEQUENCE [LARGE SCALE GENOMIC DNA]</scope>
    <source>
        <strain evidence="5 6">NIT-T3</strain>
    </source>
</reference>
<protein>
    <recommendedName>
        <fullName evidence="4">SMP-30/Gluconolactonase/LRE-like region domain-containing protein</fullName>
    </recommendedName>
</protein>
<dbReference type="InterPro" id="IPR013658">
    <property type="entry name" value="SGL"/>
</dbReference>
<feature type="repeat" description="NHL" evidence="2">
    <location>
        <begin position="297"/>
        <end position="340"/>
    </location>
</feature>
<feature type="domain" description="SMP-30/Gluconolactonase/LRE-like region" evidence="4">
    <location>
        <begin position="92"/>
        <end position="252"/>
    </location>
</feature>
<accession>A0ABM8HTG2</accession>
<sequence>MTDMSRWIVLNLLSCLLLCGCAPFASGPGEEAAPALQWPPPPLPARIVRVGEIDDYRLFTRKPTLWTKVVDLLSGGEPARLVRPYGIHSDGNGRVLVADTGGSRVLDLDTARGRYEVLTGTEEGTLKTPIAITGDGLGHYYITDSSRGMVFRYSPGTGVLAKFTKGHLLRPTGIAFNRHNQHVYVSDTAAHQVVAFDLAGIERFRIGTRGSAWGEFNFPTDLFVDNRGQVFVTDSLNWRVQVLTPEGQLVTQFGRSGDSMGYFAKPKGVAADSEGHIYVVDALLGSVQVFDDEGQLLLTFGTHGRRDGEFWMPSGICIDQNDRIYVTDTYNRRIQIFQYVPQHAPHGVTAKKGSR</sequence>
<evidence type="ECO:0000256" key="3">
    <source>
        <dbReference type="SAM" id="SignalP"/>
    </source>
</evidence>
<evidence type="ECO:0000313" key="6">
    <source>
        <dbReference type="Proteomes" id="UP001319827"/>
    </source>
</evidence>
<keyword evidence="6" id="KW-1185">Reference proteome</keyword>
<organism evidence="5 6">
    <name type="scientific">Desulfuromonas versatilis</name>
    <dbReference type="NCBI Taxonomy" id="2802975"/>
    <lineage>
        <taxon>Bacteria</taxon>
        <taxon>Pseudomonadati</taxon>
        <taxon>Thermodesulfobacteriota</taxon>
        <taxon>Desulfuromonadia</taxon>
        <taxon>Desulfuromonadales</taxon>
        <taxon>Desulfuromonadaceae</taxon>
        <taxon>Desulfuromonas</taxon>
    </lineage>
</organism>
<evidence type="ECO:0000313" key="5">
    <source>
        <dbReference type="EMBL" id="BCR03992.1"/>
    </source>
</evidence>
<dbReference type="Proteomes" id="UP001319827">
    <property type="component" value="Chromosome"/>
</dbReference>
<feature type="repeat" description="NHL" evidence="2">
    <location>
        <begin position="203"/>
        <end position="246"/>
    </location>
</feature>
<dbReference type="PROSITE" id="PS51257">
    <property type="entry name" value="PROKAR_LIPOPROTEIN"/>
    <property type="match status" value="1"/>
</dbReference>
<dbReference type="PANTHER" id="PTHR24104:SF25">
    <property type="entry name" value="PROTEIN LIN-41"/>
    <property type="match status" value="1"/>
</dbReference>
<dbReference type="PROSITE" id="PS51125">
    <property type="entry name" value="NHL"/>
    <property type="match status" value="4"/>
</dbReference>
<evidence type="ECO:0000259" key="4">
    <source>
        <dbReference type="Pfam" id="PF08450"/>
    </source>
</evidence>
<reference evidence="5 6" key="2">
    <citation type="journal article" date="2021" name="Int. J. Syst. Evol. Microbiol.">
        <title>Isolation and Polyphasic Characterization of Desulfuromonas versatilis sp. Nov., an Electrogenic Bacteria Capable of Versatile Metabolism Isolated from a Graphene Oxide-Reducing Enrichment Culture.</title>
        <authorList>
            <person name="Xie L."/>
            <person name="Yoshida N."/>
            <person name="Ishii S."/>
            <person name="Meng L."/>
        </authorList>
    </citation>
    <scope>NUCLEOTIDE SEQUENCE [LARGE SCALE GENOMIC DNA]</scope>
    <source>
        <strain evidence="5 6">NIT-T3</strain>
    </source>
</reference>
<dbReference type="Gene3D" id="2.120.10.30">
    <property type="entry name" value="TolB, C-terminal domain"/>
    <property type="match status" value="2"/>
</dbReference>
<proteinExistence type="predicted"/>
<evidence type="ECO:0000256" key="2">
    <source>
        <dbReference type="PROSITE-ProRule" id="PRU00504"/>
    </source>
</evidence>
<keyword evidence="1" id="KW-0677">Repeat</keyword>
<name>A0ABM8HTG2_9BACT</name>
<dbReference type="RefSeq" id="WP_225911631.1">
    <property type="nucleotide sequence ID" value="NZ_AP024355.1"/>
</dbReference>
<dbReference type="Pfam" id="PF08450">
    <property type="entry name" value="SGL"/>
    <property type="match status" value="1"/>
</dbReference>